<dbReference type="InterPro" id="IPR000668">
    <property type="entry name" value="Peptidase_C1A_C"/>
</dbReference>
<dbReference type="GO" id="GO:0006508">
    <property type="term" value="P:proteolysis"/>
    <property type="evidence" value="ECO:0007669"/>
    <property type="project" value="InterPro"/>
</dbReference>
<name>A0A0N4TAT7_BRUPA</name>
<proteinExistence type="inferred from homology"/>
<evidence type="ECO:0000313" key="4">
    <source>
        <dbReference type="Proteomes" id="UP000278627"/>
    </source>
</evidence>
<protein>
    <submittedName>
        <fullName evidence="5">Pept_C1 domain-containing protein</fullName>
    </submittedName>
</protein>
<dbReference type="STRING" id="6280.A0A0N4TAT7"/>
<accession>A0A0N4TAT7</accession>
<dbReference type="AlphaFoldDB" id="A0A0N4TAT7"/>
<dbReference type="PANTHER" id="PTHR12411">
    <property type="entry name" value="CYSTEINE PROTEASE FAMILY C1-RELATED"/>
    <property type="match status" value="1"/>
</dbReference>
<keyword evidence="4" id="KW-1185">Reference proteome</keyword>
<reference evidence="5" key="1">
    <citation type="submission" date="2017-02" db="UniProtKB">
        <authorList>
            <consortium name="WormBaseParasite"/>
        </authorList>
    </citation>
    <scope>IDENTIFICATION</scope>
</reference>
<dbReference type="GO" id="GO:0008234">
    <property type="term" value="F:cysteine-type peptidase activity"/>
    <property type="evidence" value="ECO:0007669"/>
    <property type="project" value="InterPro"/>
</dbReference>
<comment type="similarity">
    <text evidence="1">Belongs to the peptidase C1 family.</text>
</comment>
<gene>
    <name evidence="3" type="ORF">BPAG_LOCUS5287</name>
</gene>
<organism evidence="5">
    <name type="scientific">Brugia pahangi</name>
    <name type="common">Filarial nematode worm</name>
    <dbReference type="NCBI Taxonomy" id="6280"/>
    <lineage>
        <taxon>Eukaryota</taxon>
        <taxon>Metazoa</taxon>
        <taxon>Ecdysozoa</taxon>
        <taxon>Nematoda</taxon>
        <taxon>Chromadorea</taxon>
        <taxon>Rhabditida</taxon>
        <taxon>Spirurina</taxon>
        <taxon>Spiruromorpha</taxon>
        <taxon>Filarioidea</taxon>
        <taxon>Onchocercidae</taxon>
        <taxon>Brugia</taxon>
    </lineage>
</organism>
<dbReference type="Gene3D" id="2.40.50.170">
    <property type="entry name" value="Cysteine proteinases. Chain C"/>
    <property type="match status" value="1"/>
</dbReference>
<evidence type="ECO:0000256" key="1">
    <source>
        <dbReference type="ARBA" id="ARBA00008455"/>
    </source>
</evidence>
<dbReference type="InterPro" id="IPR013128">
    <property type="entry name" value="Peptidase_C1A"/>
</dbReference>
<dbReference type="InterPro" id="IPR038765">
    <property type="entry name" value="Papain-like_cys_pep_sf"/>
</dbReference>
<feature type="domain" description="Peptidase C1A papain C-terminal" evidence="2">
    <location>
        <begin position="62"/>
        <end position="244"/>
    </location>
</feature>
<dbReference type="Pfam" id="PF00112">
    <property type="entry name" value="Peptidase_C1"/>
    <property type="match status" value="1"/>
</dbReference>
<evidence type="ECO:0000313" key="5">
    <source>
        <dbReference type="WBParaSite" id="BPAG_0000532401-mRNA-1"/>
    </source>
</evidence>
<dbReference type="SUPFAM" id="SSF54001">
    <property type="entry name" value="Cysteine proteinases"/>
    <property type="match status" value="1"/>
</dbReference>
<dbReference type="Proteomes" id="UP000278627">
    <property type="component" value="Unassembled WGS sequence"/>
</dbReference>
<dbReference type="Gene3D" id="3.90.70.10">
    <property type="entry name" value="Cysteine proteinases"/>
    <property type="match status" value="1"/>
</dbReference>
<evidence type="ECO:0000259" key="2">
    <source>
        <dbReference type="SMART" id="SM00645"/>
    </source>
</evidence>
<reference evidence="3 4" key="2">
    <citation type="submission" date="2018-11" db="EMBL/GenBank/DDBJ databases">
        <authorList>
            <consortium name="Pathogen Informatics"/>
        </authorList>
    </citation>
    <scope>NUCLEOTIDE SEQUENCE [LARGE SCALE GENOMIC DNA]</scope>
</reference>
<evidence type="ECO:0000313" key="3">
    <source>
        <dbReference type="EMBL" id="VDN86473.1"/>
    </source>
</evidence>
<dbReference type="SMART" id="SM00645">
    <property type="entry name" value="Pept_C1"/>
    <property type="match status" value="1"/>
</dbReference>
<sequence length="244" mass="27883">FPVIKFNDTDESHIPQNLTHLVKAVNWVTNKYVTAVRNLKIDRVGNFINNFDIFQIFILLLLKIAFDLKQFCPGASSASAVADVVEALAKSQTKKLRKLSIQELLDCSGSGCRSYGDFDKVYSMYLMEKKGLVCENNYPYVRAEKTCLVRGQRHGKVSKMLHVRLGHQTLFKALLSKGPVATRVLVTPNFINYKEGWKIHFINFQRLDLQILIWGTDWGEKGYMRISINPKENCNLYLESLAAM</sequence>
<dbReference type="WBParaSite" id="BPAG_0000532401-mRNA-1">
    <property type="protein sequence ID" value="BPAG_0000532401-mRNA-1"/>
    <property type="gene ID" value="BPAG_0000532401"/>
</dbReference>
<dbReference type="EMBL" id="UZAD01003545">
    <property type="protein sequence ID" value="VDN86473.1"/>
    <property type="molecule type" value="Genomic_DNA"/>
</dbReference>